<keyword evidence="2" id="KW-1185">Reference proteome</keyword>
<organism evidence="1 2">
    <name type="scientific">Schistosoma bovis</name>
    <name type="common">Blood fluke</name>
    <dbReference type="NCBI Taxonomy" id="6184"/>
    <lineage>
        <taxon>Eukaryota</taxon>
        <taxon>Metazoa</taxon>
        <taxon>Spiralia</taxon>
        <taxon>Lophotrochozoa</taxon>
        <taxon>Platyhelminthes</taxon>
        <taxon>Trematoda</taxon>
        <taxon>Digenea</taxon>
        <taxon>Strigeidida</taxon>
        <taxon>Schistosomatoidea</taxon>
        <taxon>Schistosomatidae</taxon>
        <taxon>Schistosoma</taxon>
    </lineage>
</organism>
<name>A0A430QF42_SCHBO</name>
<evidence type="ECO:0000313" key="2">
    <source>
        <dbReference type="Proteomes" id="UP000290809"/>
    </source>
</evidence>
<dbReference type="Proteomes" id="UP000290809">
    <property type="component" value="Unassembled WGS sequence"/>
</dbReference>
<dbReference type="EMBL" id="QMKO01001832">
    <property type="protein sequence ID" value="RTG86263.1"/>
    <property type="molecule type" value="Genomic_DNA"/>
</dbReference>
<accession>A0A430QF42</accession>
<dbReference type="InterPro" id="IPR002110">
    <property type="entry name" value="Ankyrin_rpt"/>
</dbReference>
<dbReference type="PANTHER" id="PTHR24127:SF1">
    <property type="entry name" value="ANKYRIN REPEAT AND EF-HAND DOMAIN-CONTAINING PROTEIN 1"/>
    <property type="match status" value="1"/>
</dbReference>
<dbReference type="STRING" id="6184.A0A430QF42"/>
<dbReference type="SUPFAM" id="SSF48403">
    <property type="entry name" value="Ankyrin repeat"/>
    <property type="match status" value="1"/>
</dbReference>
<protein>
    <submittedName>
        <fullName evidence="1">Uncharacterized protein</fullName>
    </submittedName>
</protein>
<gene>
    <name evidence="1" type="ORF">DC041_0006710</name>
</gene>
<dbReference type="Gene3D" id="1.25.40.20">
    <property type="entry name" value="Ankyrin repeat-containing domain"/>
    <property type="match status" value="1"/>
</dbReference>
<dbReference type="InterPro" id="IPR036770">
    <property type="entry name" value="Ankyrin_rpt-contain_sf"/>
</dbReference>
<comment type="caution">
    <text evidence="1">The sequence shown here is derived from an EMBL/GenBank/DDBJ whole genome shotgun (WGS) entry which is preliminary data.</text>
</comment>
<dbReference type="InterPro" id="IPR052801">
    <property type="entry name" value="Ankyrin-EF-hand"/>
</dbReference>
<sequence>MPIANSRLERLQIRKLLQCVNNKDVDQIKKLIEHGVPNLINYNDPDNGATAKNGKTSFLEACGTGSSISVTAALRAGADLNSCDKEKQSSAHEAAKNGHLKVLFVLSAFGFDFNVVSEIQLRTTVKGTIH</sequence>
<evidence type="ECO:0000313" key="1">
    <source>
        <dbReference type="EMBL" id="RTG86263.1"/>
    </source>
</evidence>
<dbReference type="AlphaFoldDB" id="A0A430QF42"/>
<proteinExistence type="predicted"/>
<dbReference type="PANTHER" id="PTHR24127">
    <property type="entry name" value="ANKYRIN REPEAT AND EF-HAND DOMAIN-CONTAINING PROTEIN 1"/>
    <property type="match status" value="1"/>
</dbReference>
<dbReference type="Pfam" id="PF12796">
    <property type="entry name" value="Ank_2"/>
    <property type="match status" value="1"/>
</dbReference>
<reference evidence="1 2" key="1">
    <citation type="journal article" date="2019" name="PLoS Pathog.">
        <title>Genome sequence of the bovine parasite Schistosoma bovis Tanzania.</title>
        <authorList>
            <person name="Oey H."/>
            <person name="Zakrzewski M."/>
            <person name="Gobert G."/>
            <person name="Gravermann K."/>
            <person name="Stoye J."/>
            <person name="Jones M."/>
            <person name="Mcmanus D."/>
            <person name="Krause L."/>
        </authorList>
    </citation>
    <scope>NUCLEOTIDE SEQUENCE [LARGE SCALE GENOMIC DNA]</scope>
    <source>
        <strain evidence="1 2">TAN1997</strain>
    </source>
</reference>